<accession>A0A926EUA4</accession>
<dbReference type="InterPro" id="IPR006748">
    <property type="entry name" value="NH2Glyco/OHUrea_AB-resist_kin"/>
</dbReference>
<dbReference type="EMBL" id="JACRTK010000001">
    <property type="protein sequence ID" value="MBC8589923.1"/>
    <property type="molecule type" value="Genomic_DNA"/>
</dbReference>
<dbReference type="InterPro" id="IPR011009">
    <property type="entry name" value="Kinase-like_dom_sf"/>
</dbReference>
<evidence type="ECO:0000313" key="2">
    <source>
        <dbReference type="Proteomes" id="UP000601522"/>
    </source>
</evidence>
<gene>
    <name evidence="1" type="ORF">H8689_02040</name>
</gene>
<dbReference type="AlphaFoldDB" id="A0A926EUA4"/>
<dbReference type="RefSeq" id="WP_249322734.1">
    <property type="nucleotide sequence ID" value="NZ_JACRTK010000001.1"/>
</dbReference>
<dbReference type="SUPFAM" id="SSF56112">
    <property type="entry name" value="Protein kinase-like (PK-like)"/>
    <property type="match status" value="1"/>
</dbReference>
<organism evidence="1 2">
    <name type="scientific">Wansuia hejianensis</name>
    <dbReference type="NCBI Taxonomy" id="2763667"/>
    <lineage>
        <taxon>Bacteria</taxon>
        <taxon>Bacillati</taxon>
        <taxon>Bacillota</taxon>
        <taxon>Clostridia</taxon>
        <taxon>Lachnospirales</taxon>
        <taxon>Lachnospiraceae</taxon>
        <taxon>Wansuia</taxon>
    </lineage>
</organism>
<dbReference type="Proteomes" id="UP000601522">
    <property type="component" value="Unassembled WGS sequence"/>
</dbReference>
<proteinExistence type="predicted"/>
<dbReference type="Pfam" id="PF04655">
    <property type="entry name" value="APH_6_hur"/>
    <property type="match status" value="1"/>
</dbReference>
<reference evidence="1 2" key="1">
    <citation type="submission" date="2020-08" db="EMBL/GenBank/DDBJ databases">
        <title>Genome public.</title>
        <authorList>
            <person name="Liu C."/>
            <person name="Sun Q."/>
        </authorList>
    </citation>
    <scope>NUCLEOTIDE SEQUENCE [LARGE SCALE GENOMIC DNA]</scope>
    <source>
        <strain evidence="1 2">NSJ-26</strain>
    </source>
</reference>
<dbReference type="GO" id="GO:0019748">
    <property type="term" value="P:secondary metabolic process"/>
    <property type="evidence" value="ECO:0007669"/>
    <property type="project" value="InterPro"/>
</dbReference>
<sequence>MKNWINRIPKLVLDKVKASGKTGIEWLESLDHLIYILQKRWEIEVIKVHEGGTHAFIGEAITQGNKRVILKLSMPEMIGETEFENEIKALELADGNGYVQLLQYDLSCGAALLEQLGKPLKSLNFPVDNQIETICNTLRKSWIEIPNGTNLQDGKDICSFFLNFLDGLYKVFSTLISRKTMDKVFMICESRLDAFIPEKSVLVHGDPHNANLLQDLYSNEFKLIDPDGIYCEPAYDLGILMREWPDELVDNPIILGQKRCELLSNLTDVESQLIWEWGLIQCVATGLLLVKTGQKQEGIKLLKIAELWAERF</sequence>
<protein>
    <submittedName>
        <fullName evidence="1">Phosphotransferase</fullName>
    </submittedName>
</protein>
<keyword evidence="2" id="KW-1185">Reference proteome</keyword>
<name>A0A926EUA4_9FIRM</name>
<dbReference type="GO" id="GO:0016773">
    <property type="term" value="F:phosphotransferase activity, alcohol group as acceptor"/>
    <property type="evidence" value="ECO:0007669"/>
    <property type="project" value="InterPro"/>
</dbReference>
<comment type="caution">
    <text evidence="1">The sequence shown here is derived from an EMBL/GenBank/DDBJ whole genome shotgun (WGS) entry which is preliminary data.</text>
</comment>
<evidence type="ECO:0000313" key="1">
    <source>
        <dbReference type="EMBL" id="MBC8589923.1"/>
    </source>
</evidence>